<gene>
    <name evidence="5" type="ORF">GH714_038440</name>
</gene>
<dbReference type="GO" id="GO:0005666">
    <property type="term" value="C:RNA polymerase III complex"/>
    <property type="evidence" value="ECO:0007669"/>
    <property type="project" value="InterPro"/>
</dbReference>
<keyword evidence="6" id="KW-1185">Reference proteome</keyword>
<sequence>MESKPPQNPPRKVCFNTHLSFDDTQMKSVYTNEKAEDVDAAQAMNLMKHFQDNAGNYDIFWRTWDNLFCTMNLHASQIAFGFGAASTGLKSCGIPKRGTASDAYSSGLRDKEYVEPWDCYSYYPVTLPLRRPYAGNPAILDAEEFGEASETVTYDESSINPAADLGLMEENMGASMFFLQLPPTVPMIKRSATADGLDVKESSRSSVEKTCKVEDLPAGQMGKMLVYRSGAVKLKLGETLYDVSPGVDCVFAQDVVAINTAEKHCCVVAEINKHAIITPDVDSIINSVAHCDSNIGSYI</sequence>
<accession>A0A6A6KHZ1</accession>
<evidence type="ECO:0008006" key="7">
    <source>
        <dbReference type="Google" id="ProtNLM"/>
    </source>
</evidence>
<keyword evidence="4" id="KW-0539">Nucleus</keyword>
<evidence type="ECO:0000313" key="6">
    <source>
        <dbReference type="Proteomes" id="UP000467840"/>
    </source>
</evidence>
<evidence type="ECO:0000256" key="2">
    <source>
        <dbReference type="ARBA" id="ARBA00022478"/>
    </source>
</evidence>
<protein>
    <recommendedName>
        <fullName evidence="7">DNA-directed RNA polymerase III subunit RPC4</fullName>
    </recommendedName>
</protein>
<proteinExistence type="predicted"/>
<dbReference type="Proteomes" id="UP000467840">
    <property type="component" value="Chromosome 3"/>
</dbReference>
<dbReference type="GO" id="GO:0003677">
    <property type="term" value="F:DNA binding"/>
    <property type="evidence" value="ECO:0007669"/>
    <property type="project" value="InterPro"/>
</dbReference>
<reference evidence="5 6" key="1">
    <citation type="journal article" date="2020" name="Mol. Plant">
        <title>The Chromosome-Based Rubber Tree Genome Provides New Insights into Spurge Genome Evolution and Rubber Biosynthesis.</title>
        <authorList>
            <person name="Liu J."/>
            <person name="Shi C."/>
            <person name="Shi C.C."/>
            <person name="Li W."/>
            <person name="Zhang Q.J."/>
            <person name="Zhang Y."/>
            <person name="Li K."/>
            <person name="Lu H.F."/>
            <person name="Shi C."/>
            <person name="Zhu S.T."/>
            <person name="Xiao Z.Y."/>
            <person name="Nan H."/>
            <person name="Yue Y."/>
            <person name="Zhu X.G."/>
            <person name="Wu Y."/>
            <person name="Hong X.N."/>
            <person name="Fan G.Y."/>
            <person name="Tong Y."/>
            <person name="Zhang D."/>
            <person name="Mao C.L."/>
            <person name="Liu Y.L."/>
            <person name="Hao S.J."/>
            <person name="Liu W.Q."/>
            <person name="Lv M.Q."/>
            <person name="Zhang H.B."/>
            <person name="Liu Y."/>
            <person name="Hu-Tang G.R."/>
            <person name="Wang J.P."/>
            <person name="Wang J.H."/>
            <person name="Sun Y.H."/>
            <person name="Ni S.B."/>
            <person name="Chen W.B."/>
            <person name="Zhang X.C."/>
            <person name="Jiao Y.N."/>
            <person name="Eichler E.E."/>
            <person name="Li G.H."/>
            <person name="Liu X."/>
            <person name="Gao L.Z."/>
        </authorList>
    </citation>
    <scope>NUCLEOTIDE SEQUENCE [LARGE SCALE GENOMIC DNA]</scope>
    <source>
        <strain evidence="6">cv. GT1</strain>
        <tissue evidence="5">Leaf</tissue>
    </source>
</reference>
<dbReference type="InterPro" id="IPR007811">
    <property type="entry name" value="RPC4"/>
</dbReference>
<dbReference type="AlphaFoldDB" id="A0A6A6KHZ1"/>
<dbReference type="Pfam" id="PF05132">
    <property type="entry name" value="RNA_pol_Rpc4"/>
    <property type="match status" value="1"/>
</dbReference>
<dbReference type="PANTHER" id="PTHR13408">
    <property type="entry name" value="DNA-DIRECTED RNA POLYMERASE III"/>
    <property type="match status" value="1"/>
</dbReference>
<keyword evidence="2" id="KW-0240">DNA-directed RNA polymerase</keyword>
<name>A0A6A6KHZ1_HEVBR</name>
<dbReference type="GO" id="GO:0042797">
    <property type="term" value="P:tRNA transcription by RNA polymerase III"/>
    <property type="evidence" value="ECO:0007669"/>
    <property type="project" value="TreeGrafter"/>
</dbReference>
<keyword evidence="3" id="KW-0804">Transcription</keyword>
<evidence type="ECO:0000313" key="5">
    <source>
        <dbReference type="EMBL" id="KAF2287149.1"/>
    </source>
</evidence>
<evidence type="ECO:0000256" key="4">
    <source>
        <dbReference type="ARBA" id="ARBA00023242"/>
    </source>
</evidence>
<organism evidence="5 6">
    <name type="scientific">Hevea brasiliensis</name>
    <name type="common">Para rubber tree</name>
    <name type="synonym">Siphonia brasiliensis</name>
    <dbReference type="NCBI Taxonomy" id="3981"/>
    <lineage>
        <taxon>Eukaryota</taxon>
        <taxon>Viridiplantae</taxon>
        <taxon>Streptophyta</taxon>
        <taxon>Embryophyta</taxon>
        <taxon>Tracheophyta</taxon>
        <taxon>Spermatophyta</taxon>
        <taxon>Magnoliopsida</taxon>
        <taxon>eudicotyledons</taxon>
        <taxon>Gunneridae</taxon>
        <taxon>Pentapetalae</taxon>
        <taxon>rosids</taxon>
        <taxon>fabids</taxon>
        <taxon>Malpighiales</taxon>
        <taxon>Euphorbiaceae</taxon>
        <taxon>Crotonoideae</taxon>
        <taxon>Micrandreae</taxon>
        <taxon>Hevea</taxon>
    </lineage>
</organism>
<evidence type="ECO:0000256" key="3">
    <source>
        <dbReference type="ARBA" id="ARBA00023163"/>
    </source>
</evidence>
<dbReference type="EMBL" id="JAAGAX010000017">
    <property type="protein sequence ID" value="KAF2287149.1"/>
    <property type="molecule type" value="Genomic_DNA"/>
</dbReference>
<dbReference type="PANTHER" id="PTHR13408:SF0">
    <property type="entry name" value="DNA-DIRECTED RNA POLYMERASE III SUBUNIT RPC4"/>
    <property type="match status" value="1"/>
</dbReference>
<comment type="caution">
    <text evidence="5">The sequence shown here is derived from an EMBL/GenBank/DDBJ whole genome shotgun (WGS) entry which is preliminary data.</text>
</comment>
<comment type="subcellular location">
    <subcellularLocation>
        <location evidence="1">Nucleus</location>
    </subcellularLocation>
</comment>
<evidence type="ECO:0000256" key="1">
    <source>
        <dbReference type="ARBA" id="ARBA00004123"/>
    </source>
</evidence>